<evidence type="ECO:0000313" key="1">
    <source>
        <dbReference type="EMBL" id="BCB83108.1"/>
    </source>
</evidence>
<evidence type="ECO:0000313" key="2">
    <source>
        <dbReference type="Proteomes" id="UP000503011"/>
    </source>
</evidence>
<dbReference type="EMBL" id="AP022871">
    <property type="protein sequence ID" value="BCB83108.1"/>
    <property type="molecule type" value="Genomic_DNA"/>
</dbReference>
<name>A0A6F8YAU7_9ACTN</name>
<sequence>MRPSAPPPRFGASIALAADQVDPLGHAPRAVRDVGGRCPQPPLPRGVEAAAVVAHDQRDHAAAPRQPDGGTAGCGVLDDVVDRLLRHPKQRGGDVVEPKTSGARWCGPVGARSSTRSRPVLASPTRLAALDDALIDAAGRFGRLLGGGDPVTTETRRLDLRELHRALDRLCREYAAAPAVVRTEAELRAGSLPGPGGAMHDLSTVEFTGPGRLCLAPTLRA</sequence>
<proteinExistence type="predicted"/>
<keyword evidence="2" id="KW-1185">Reference proteome</keyword>
<dbReference type="Proteomes" id="UP000503011">
    <property type="component" value="Chromosome"/>
</dbReference>
<reference evidence="1 2" key="2">
    <citation type="submission" date="2020-03" db="EMBL/GenBank/DDBJ databases">
        <authorList>
            <person name="Ichikawa N."/>
            <person name="Kimura A."/>
            <person name="Kitahashi Y."/>
            <person name="Uohara A."/>
        </authorList>
    </citation>
    <scope>NUCLEOTIDE SEQUENCE [LARGE SCALE GENOMIC DNA]</scope>
    <source>
        <strain evidence="1 2">NBRC 105367</strain>
    </source>
</reference>
<dbReference type="AlphaFoldDB" id="A0A6F8YAU7"/>
<organism evidence="1 2">
    <name type="scientific">Phytohabitans suffuscus</name>
    <dbReference type="NCBI Taxonomy" id="624315"/>
    <lineage>
        <taxon>Bacteria</taxon>
        <taxon>Bacillati</taxon>
        <taxon>Actinomycetota</taxon>
        <taxon>Actinomycetes</taxon>
        <taxon>Micromonosporales</taxon>
        <taxon>Micromonosporaceae</taxon>
    </lineage>
</organism>
<gene>
    <name evidence="1" type="ORF">Psuf_004210</name>
</gene>
<accession>A0A6F8YAU7</accession>
<reference evidence="1 2" key="1">
    <citation type="submission" date="2020-03" db="EMBL/GenBank/DDBJ databases">
        <title>Whole genome shotgun sequence of Phytohabitans suffuscus NBRC 105367.</title>
        <authorList>
            <person name="Komaki H."/>
            <person name="Tamura T."/>
        </authorList>
    </citation>
    <scope>NUCLEOTIDE SEQUENCE [LARGE SCALE GENOMIC DNA]</scope>
    <source>
        <strain evidence="1 2">NBRC 105367</strain>
    </source>
</reference>
<protein>
    <submittedName>
        <fullName evidence="1">Uncharacterized protein</fullName>
    </submittedName>
</protein>
<dbReference type="KEGG" id="psuu:Psuf_004210"/>